<dbReference type="AlphaFoldDB" id="A0A1F5G8Z8"/>
<dbReference type="PANTHER" id="PTHR21485:SF6">
    <property type="entry name" value="N-ACYLNEURAMINATE CYTIDYLYLTRANSFERASE-RELATED"/>
    <property type="match status" value="1"/>
</dbReference>
<reference evidence="1 2" key="1">
    <citation type="journal article" date="2016" name="Nat. Commun.">
        <title>Thousands of microbial genomes shed light on interconnected biogeochemical processes in an aquifer system.</title>
        <authorList>
            <person name="Anantharaman K."/>
            <person name="Brown C.T."/>
            <person name="Hug L.A."/>
            <person name="Sharon I."/>
            <person name="Castelle C.J."/>
            <person name="Probst A.J."/>
            <person name="Thomas B.C."/>
            <person name="Singh A."/>
            <person name="Wilkins M.J."/>
            <person name="Karaoz U."/>
            <person name="Brodie E.L."/>
            <person name="Williams K.H."/>
            <person name="Hubbard S.S."/>
            <person name="Banfield J.F."/>
        </authorList>
    </citation>
    <scope>NUCLEOTIDE SEQUENCE [LARGE SCALE GENOMIC DNA]</scope>
</reference>
<evidence type="ECO:0008006" key="3">
    <source>
        <dbReference type="Google" id="ProtNLM"/>
    </source>
</evidence>
<dbReference type="EMBL" id="MFAY01000041">
    <property type="protein sequence ID" value="OGD88341.1"/>
    <property type="molecule type" value="Genomic_DNA"/>
</dbReference>
<dbReference type="SUPFAM" id="SSF53448">
    <property type="entry name" value="Nucleotide-diphospho-sugar transferases"/>
    <property type="match status" value="1"/>
</dbReference>
<dbReference type="InterPro" id="IPR050793">
    <property type="entry name" value="CMP-NeuNAc_synthase"/>
</dbReference>
<comment type="caution">
    <text evidence="1">The sequence shown here is derived from an EMBL/GenBank/DDBJ whole genome shotgun (WGS) entry which is preliminary data.</text>
</comment>
<protein>
    <recommendedName>
        <fullName evidence="3">Acylneuraminate cytidylyltransferase</fullName>
    </recommendedName>
</protein>
<dbReference type="InterPro" id="IPR029044">
    <property type="entry name" value="Nucleotide-diphossugar_trans"/>
</dbReference>
<dbReference type="Proteomes" id="UP000178577">
    <property type="component" value="Unassembled WGS sequence"/>
</dbReference>
<dbReference type="Pfam" id="PF02348">
    <property type="entry name" value="CTP_transf_3"/>
    <property type="match status" value="1"/>
</dbReference>
<gene>
    <name evidence="1" type="ORF">A2693_02700</name>
</gene>
<dbReference type="CDD" id="cd02513">
    <property type="entry name" value="CMP-NeuAc_Synthase"/>
    <property type="match status" value="1"/>
</dbReference>
<accession>A0A1F5G8Z8</accession>
<dbReference type="GO" id="GO:0008781">
    <property type="term" value="F:N-acylneuraminate cytidylyltransferase activity"/>
    <property type="evidence" value="ECO:0007669"/>
    <property type="project" value="TreeGrafter"/>
</dbReference>
<dbReference type="InterPro" id="IPR003329">
    <property type="entry name" value="Cytidylyl_trans"/>
</dbReference>
<proteinExistence type="predicted"/>
<dbReference type="Gene3D" id="3.90.550.10">
    <property type="entry name" value="Spore Coat Polysaccharide Biosynthesis Protein SpsA, Chain A"/>
    <property type="match status" value="1"/>
</dbReference>
<sequence>MKNKQGGHKKIVAIIIARGGSKSIPRKNVLPLGGKPLIAWPIGLALSVPRIDRVIVSTDDSEIKAIANKYGAETPFDRPKELADDQTPTLPVLQHAIKYLEDEEGYRCDIVLLLYPTAPFLRKERVEEALDLFQKKKCNSVVSVVRDWGRLWRFDEGKNKYVPFYPKERVNRQYYKPLYREDGAIYFSKYEVLMKMNKLVDDNSIEFVIMDENENVDIDNPSDLLAAQKMVK</sequence>
<dbReference type="PANTHER" id="PTHR21485">
    <property type="entry name" value="HAD SUPERFAMILY MEMBERS CMAS AND KDSC"/>
    <property type="match status" value="1"/>
</dbReference>
<name>A0A1F5G8Z8_9BACT</name>
<evidence type="ECO:0000313" key="2">
    <source>
        <dbReference type="Proteomes" id="UP000178577"/>
    </source>
</evidence>
<evidence type="ECO:0000313" key="1">
    <source>
        <dbReference type="EMBL" id="OGD88341.1"/>
    </source>
</evidence>
<organism evidence="1 2">
    <name type="scientific">Candidatus Curtissbacteria bacterium RIFCSPHIGHO2_01_FULL_40_12</name>
    <dbReference type="NCBI Taxonomy" id="1797710"/>
    <lineage>
        <taxon>Bacteria</taxon>
        <taxon>Candidatus Curtissiibacteriota</taxon>
    </lineage>
</organism>